<dbReference type="PROSITE" id="PS51725">
    <property type="entry name" value="ABM"/>
    <property type="match status" value="1"/>
</dbReference>
<dbReference type="EMBL" id="SMFM01000014">
    <property type="protein sequence ID" value="TDD73776.1"/>
    <property type="molecule type" value="Genomic_DNA"/>
</dbReference>
<proteinExistence type="predicted"/>
<dbReference type="Pfam" id="PF03992">
    <property type="entry name" value="ABM"/>
    <property type="match status" value="1"/>
</dbReference>
<dbReference type="PROSITE" id="PS51257">
    <property type="entry name" value="PROKAR_LIPOPROTEIN"/>
    <property type="match status" value="1"/>
</dbReference>
<evidence type="ECO:0000313" key="4">
    <source>
        <dbReference type="Proteomes" id="UP000295278"/>
    </source>
</evidence>
<organism evidence="3 4">
    <name type="scientific">Flavobacterium caseinilyticum</name>
    <dbReference type="NCBI Taxonomy" id="2541732"/>
    <lineage>
        <taxon>Bacteria</taxon>
        <taxon>Pseudomonadati</taxon>
        <taxon>Bacteroidota</taxon>
        <taxon>Flavobacteriia</taxon>
        <taxon>Flavobacteriales</taxon>
        <taxon>Flavobacteriaceae</taxon>
        <taxon>Flavobacterium</taxon>
    </lineage>
</organism>
<dbReference type="PANTHER" id="PTHR33336:SF15">
    <property type="entry name" value="ABM DOMAIN-CONTAINING PROTEIN"/>
    <property type="match status" value="1"/>
</dbReference>
<keyword evidence="1" id="KW-0732">Signal</keyword>
<dbReference type="Gene3D" id="3.30.70.100">
    <property type="match status" value="1"/>
</dbReference>
<dbReference type="InterPro" id="IPR050744">
    <property type="entry name" value="AI-2_Isomerase_LsrG"/>
</dbReference>
<feature type="domain" description="ABM" evidence="2">
    <location>
        <begin position="28"/>
        <end position="117"/>
    </location>
</feature>
<feature type="signal peptide" evidence="1">
    <location>
        <begin position="1"/>
        <end position="21"/>
    </location>
</feature>
<reference evidence="3 4" key="1">
    <citation type="submission" date="2019-03" db="EMBL/GenBank/DDBJ databases">
        <title>Flavobacterium AT-3-2 sp. nov., isolated from arctic soil.</title>
        <authorList>
            <person name="Chaudhary D.K."/>
        </authorList>
    </citation>
    <scope>NUCLEOTIDE SEQUENCE [LARGE SCALE GENOMIC DNA]</scope>
    <source>
        <strain evidence="3 4">AT-3-2</strain>
    </source>
</reference>
<dbReference type="InterPro" id="IPR007138">
    <property type="entry name" value="ABM_dom"/>
</dbReference>
<evidence type="ECO:0000256" key="1">
    <source>
        <dbReference type="SAM" id="SignalP"/>
    </source>
</evidence>
<protein>
    <recommendedName>
        <fullName evidence="2">ABM domain-containing protein</fullName>
    </recommendedName>
</protein>
<dbReference type="PANTHER" id="PTHR33336">
    <property type="entry name" value="QUINOL MONOOXYGENASE YGIN-RELATED"/>
    <property type="match status" value="1"/>
</dbReference>
<dbReference type="OrthoDB" id="678044at2"/>
<dbReference type="Proteomes" id="UP000295278">
    <property type="component" value="Unassembled WGS sequence"/>
</dbReference>
<comment type="caution">
    <text evidence="3">The sequence shown here is derived from an EMBL/GenBank/DDBJ whole genome shotgun (WGS) entry which is preliminary data.</text>
</comment>
<sequence>MKKLLLILTLFISLLFTGCEKQDSANNIIVIVQYKTLQHKNVDAITGLKKLLEQVKKEDHFINLRLHVDQKDNSNVLLYEEWDDELYYKNQHLKTEHMQRFIVESQAFLDGPPEITFWKVNAVYK</sequence>
<dbReference type="SUPFAM" id="SSF54909">
    <property type="entry name" value="Dimeric alpha+beta barrel"/>
    <property type="match status" value="1"/>
</dbReference>
<accession>A0A4R5AQ50</accession>
<dbReference type="InterPro" id="IPR011008">
    <property type="entry name" value="Dimeric_a/b-barrel"/>
</dbReference>
<name>A0A4R5AQ50_9FLAO</name>
<keyword evidence="4" id="KW-1185">Reference proteome</keyword>
<dbReference type="GO" id="GO:0003824">
    <property type="term" value="F:catalytic activity"/>
    <property type="evidence" value="ECO:0007669"/>
    <property type="project" value="TreeGrafter"/>
</dbReference>
<dbReference type="AlphaFoldDB" id="A0A4R5AQ50"/>
<feature type="chain" id="PRO_5020565104" description="ABM domain-containing protein" evidence="1">
    <location>
        <begin position="22"/>
        <end position="125"/>
    </location>
</feature>
<evidence type="ECO:0000259" key="2">
    <source>
        <dbReference type="PROSITE" id="PS51725"/>
    </source>
</evidence>
<dbReference type="RefSeq" id="WP_131910853.1">
    <property type="nucleotide sequence ID" value="NZ_SMFM01000014.1"/>
</dbReference>
<evidence type="ECO:0000313" key="3">
    <source>
        <dbReference type="EMBL" id="TDD73776.1"/>
    </source>
</evidence>
<gene>
    <name evidence="3" type="ORF">E0F89_16700</name>
</gene>